<dbReference type="Gene3D" id="1.20.120.1350">
    <property type="entry name" value="Pneumovirus matrix protein 2 (M2), zinc-binding domain"/>
    <property type="match status" value="1"/>
</dbReference>
<dbReference type="PANTHER" id="PTHR46527">
    <property type="entry name" value="NUCLEOPORIN-LIKE PROTEIN 2"/>
    <property type="match status" value="1"/>
</dbReference>
<name>A0ABN9T281_9DINO</name>
<dbReference type="InterPro" id="IPR051767">
    <property type="entry name" value="Nucleoporin_NUP42"/>
</dbReference>
<feature type="zinc finger region" description="C3H1-type" evidence="6">
    <location>
        <begin position="156"/>
        <end position="183"/>
    </location>
</feature>
<dbReference type="PANTHER" id="PTHR46527:SF1">
    <property type="entry name" value="NUCLEOPORIN NUP42"/>
    <property type="match status" value="1"/>
</dbReference>
<feature type="domain" description="C3H1-type" evidence="7">
    <location>
        <begin position="4"/>
        <end position="31"/>
    </location>
</feature>
<organism evidence="8 9">
    <name type="scientific">Prorocentrum cordatum</name>
    <dbReference type="NCBI Taxonomy" id="2364126"/>
    <lineage>
        <taxon>Eukaryota</taxon>
        <taxon>Sar</taxon>
        <taxon>Alveolata</taxon>
        <taxon>Dinophyceae</taxon>
        <taxon>Prorocentrales</taxon>
        <taxon>Prorocentraceae</taxon>
        <taxon>Prorocentrum</taxon>
    </lineage>
</organism>
<dbReference type="PROSITE" id="PS50103">
    <property type="entry name" value="ZF_C3H1"/>
    <property type="match status" value="3"/>
</dbReference>
<dbReference type="EMBL" id="CAUYUJ010014268">
    <property type="protein sequence ID" value="CAK0839073.1"/>
    <property type="molecule type" value="Genomic_DNA"/>
</dbReference>
<feature type="non-terminal residue" evidence="8">
    <location>
        <position position="196"/>
    </location>
</feature>
<accession>A0ABN9T281</accession>
<keyword evidence="2 6" id="KW-0479">Metal-binding</keyword>
<dbReference type="Pfam" id="PF14608">
    <property type="entry name" value="zf-CCCH_2"/>
    <property type="match status" value="2"/>
</dbReference>
<keyword evidence="5" id="KW-0539">Nucleus</keyword>
<dbReference type="Proteomes" id="UP001189429">
    <property type="component" value="Unassembled WGS sequence"/>
</dbReference>
<dbReference type="SMART" id="SM00356">
    <property type="entry name" value="ZnF_C3H1"/>
    <property type="match status" value="3"/>
</dbReference>
<evidence type="ECO:0000256" key="1">
    <source>
        <dbReference type="ARBA" id="ARBA00004123"/>
    </source>
</evidence>
<feature type="zinc finger region" description="C3H1-type" evidence="6">
    <location>
        <begin position="46"/>
        <end position="73"/>
    </location>
</feature>
<feature type="domain" description="C3H1-type" evidence="7">
    <location>
        <begin position="46"/>
        <end position="73"/>
    </location>
</feature>
<feature type="domain" description="C3H1-type" evidence="7">
    <location>
        <begin position="156"/>
        <end position="183"/>
    </location>
</feature>
<keyword evidence="9" id="KW-1185">Reference proteome</keyword>
<dbReference type="InterPro" id="IPR000571">
    <property type="entry name" value="Znf_CCCH"/>
</dbReference>
<keyword evidence="4 6" id="KW-0862">Zinc</keyword>
<evidence type="ECO:0000256" key="5">
    <source>
        <dbReference type="ARBA" id="ARBA00023242"/>
    </source>
</evidence>
<dbReference type="Pfam" id="PF18044">
    <property type="entry name" value="zf-CCCH_4"/>
    <property type="match status" value="1"/>
</dbReference>
<evidence type="ECO:0000256" key="3">
    <source>
        <dbReference type="ARBA" id="ARBA00022771"/>
    </source>
</evidence>
<feature type="zinc finger region" description="C3H1-type" evidence="6">
    <location>
        <begin position="4"/>
        <end position="31"/>
    </location>
</feature>
<evidence type="ECO:0000313" key="8">
    <source>
        <dbReference type="EMBL" id="CAK0839073.1"/>
    </source>
</evidence>
<evidence type="ECO:0000256" key="4">
    <source>
        <dbReference type="ARBA" id="ARBA00022833"/>
    </source>
</evidence>
<evidence type="ECO:0000256" key="6">
    <source>
        <dbReference type="PROSITE-ProRule" id="PRU00723"/>
    </source>
</evidence>
<sequence length="196" mass="20365">MAANFRRTLCKFFLEGRCQKGAACDWSHDEGGAGPGPARPAARAPPVKRTLCKFFLQGRCEAGEGCTWAHGEEELGAPVAAAEEGGAAPGEIDWLDEAALDAEIAAAAEELELEELGGEAADGAPEEELELEPGGEEADGELAEAGGLRPPALGLGTKRTICKFWQEGRCKNGDGCTWAHGEDDIGSPAPFADEGA</sequence>
<evidence type="ECO:0000256" key="2">
    <source>
        <dbReference type="ARBA" id="ARBA00022723"/>
    </source>
</evidence>
<dbReference type="InterPro" id="IPR041367">
    <property type="entry name" value="Znf-CCCH_4"/>
</dbReference>
<evidence type="ECO:0000259" key="7">
    <source>
        <dbReference type="PROSITE" id="PS50103"/>
    </source>
</evidence>
<protein>
    <recommendedName>
        <fullName evidence="7">C3H1-type domain-containing protein</fullName>
    </recommendedName>
</protein>
<comment type="caution">
    <text evidence="8">The sequence shown here is derived from an EMBL/GenBank/DDBJ whole genome shotgun (WGS) entry which is preliminary data.</text>
</comment>
<proteinExistence type="predicted"/>
<gene>
    <name evidence="8" type="ORF">PCOR1329_LOCUS34854</name>
</gene>
<evidence type="ECO:0000313" key="9">
    <source>
        <dbReference type="Proteomes" id="UP001189429"/>
    </source>
</evidence>
<keyword evidence="3 6" id="KW-0863">Zinc-finger</keyword>
<reference evidence="8" key="1">
    <citation type="submission" date="2023-10" db="EMBL/GenBank/DDBJ databases">
        <authorList>
            <person name="Chen Y."/>
            <person name="Shah S."/>
            <person name="Dougan E. K."/>
            <person name="Thang M."/>
            <person name="Chan C."/>
        </authorList>
    </citation>
    <scope>NUCLEOTIDE SEQUENCE [LARGE SCALE GENOMIC DNA]</scope>
</reference>
<dbReference type="Gene3D" id="4.10.1000.10">
    <property type="entry name" value="Zinc finger, CCCH-type"/>
    <property type="match status" value="2"/>
</dbReference>
<dbReference type="SUPFAM" id="SSF90229">
    <property type="entry name" value="CCCH zinc finger"/>
    <property type="match status" value="3"/>
</dbReference>
<dbReference type="InterPro" id="IPR036855">
    <property type="entry name" value="Znf_CCCH_sf"/>
</dbReference>
<comment type="subcellular location">
    <subcellularLocation>
        <location evidence="1">Nucleus</location>
    </subcellularLocation>
</comment>